<reference evidence="1 2" key="1">
    <citation type="journal article" date="2024" name="BMC Genomics">
        <title>De novo assembly and annotation of Popillia japonica's genome with initial clues to its potential as an invasive pest.</title>
        <authorList>
            <person name="Cucini C."/>
            <person name="Boschi S."/>
            <person name="Funari R."/>
            <person name="Cardaioli E."/>
            <person name="Iannotti N."/>
            <person name="Marturano G."/>
            <person name="Paoli F."/>
            <person name="Bruttini M."/>
            <person name="Carapelli A."/>
            <person name="Frati F."/>
            <person name="Nardi F."/>
        </authorList>
    </citation>
    <scope>NUCLEOTIDE SEQUENCE [LARGE SCALE GENOMIC DNA]</scope>
    <source>
        <strain evidence="1">DMR45628</strain>
    </source>
</reference>
<evidence type="ECO:0000313" key="2">
    <source>
        <dbReference type="Proteomes" id="UP001458880"/>
    </source>
</evidence>
<gene>
    <name evidence="1" type="ORF">QE152_g39665</name>
</gene>
<sequence>MKDEPLDVGFSAPFQTYHGQKIQTWLKRNPGRVVSHFQVAGLFNKAYLKAATPANAVHAFAKTGIQPFDRNIFEEWMFEPSSTNDKPFNDDNTVRNNQVQSLEKDVEVNFPEPGT</sequence>
<proteinExistence type="predicted"/>
<accession>A0AAW1HTP8</accession>
<dbReference type="AlphaFoldDB" id="A0AAW1HTP8"/>
<keyword evidence="2" id="KW-1185">Reference proteome</keyword>
<protein>
    <recommendedName>
        <fullName evidence="3">Catalase</fullName>
    </recommendedName>
</protein>
<evidence type="ECO:0000313" key="1">
    <source>
        <dbReference type="EMBL" id="KAK9679853.1"/>
    </source>
</evidence>
<name>A0AAW1HTP8_POPJA</name>
<comment type="caution">
    <text evidence="1">The sequence shown here is derived from an EMBL/GenBank/DDBJ whole genome shotgun (WGS) entry which is preliminary data.</text>
</comment>
<dbReference type="Proteomes" id="UP001458880">
    <property type="component" value="Unassembled WGS sequence"/>
</dbReference>
<evidence type="ECO:0008006" key="3">
    <source>
        <dbReference type="Google" id="ProtNLM"/>
    </source>
</evidence>
<dbReference type="EMBL" id="JASPKY010000965">
    <property type="protein sequence ID" value="KAK9679853.1"/>
    <property type="molecule type" value="Genomic_DNA"/>
</dbReference>
<organism evidence="1 2">
    <name type="scientific">Popillia japonica</name>
    <name type="common">Japanese beetle</name>
    <dbReference type="NCBI Taxonomy" id="7064"/>
    <lineage>
        <taxon>Eukaryota</taxon>
        <taxon>Metazoa</taxon>
        <taxon>Ecdysozoa</taxon>
        <taxon>Arthropoda</taxon>
        <taxon>Hexapoda</taxon>
        <taxon>Insecta</taxon>
        <taxon>Pterygota</taxon>
        <taxon>Neoptera</taxon>
        <taxon>Endopterygota</taxon>
        <taxon>Coleoptera</taxon>
        <taxon>Polyphaga</taxon>
        <taxon>Scarabaeiformia</taxon>
        <taxon>Scarabaeidae</taxon>
        <taxon>Rutelinae</taxon>
        <taxon>Popillia</taxon>
    </lineage>
</organism>